<comment type="catalytic activity">
    <reaction evidence="8">
        <text>alpha-D-glucose 1-phosphate + UTP + H(+) = UDP-alpha-D-glucose + diphosphate</text>
        <dbReference type="Rhea" id="RHEA:19889"/>
        <dbReference type="ChEBI" id="CHEBI:15378"/>
        <dbReference type="ChEBI" id="CHEBI:33019"/>
        <dbReference type="ChEBI" id="CHEBI:46398"/>
        <dbReference type="ChEBI" id="CHEBI:58601"/>
        <dbReference type="ChEBI" id="CHEBI:58885"/>
        <dbReference type="EC" id="2.7.7.9"/>
    </reaction>
</comment>
<dbReference type="InterPro" id="IPR029044">
    <property type="entry name" value="Nucleotide-diphossugar_trans"/>
</dbReference>
<dbReference type="InterPro" id="IPR002618">
    <property type="entry name" value="UDPGP_fam"/>
</dbReference>
<evidence type="ECO:0000256" key="5">
    <source>
        <dbReference type="ARBA" id="ARBA00022695"/>
    </source>
</evidence>
<evidence type="ECO:0000256" key="4">
    <source>
        <dbReference type="ARBA" id="ARBA00022679"/>
    </source>
</evidence>
<dbReference type="EMBL" id="CAJGYO010000015">
    <property type="protein sequence ID" value="CAD6270465.1"/>
    <property type="molecule type" value="Genomic_DNA"/>
</dbReference>
<evidence type="ECO:0000256" key="9">
    <source>
        <dbReference type="PROSITE-ProRule" id="PRU00433"/>
    </source>
</evidence>
<dbReference type="EC" id="2.7.7.9" evidence="2"/>
<protein>
    <recommendedName>
        <fullName evidence="2">UTP--glucose-1-phosphate uridylyltransferase</fullName>
        <ecNumber evidence="2">2.7.7.9</ecNumber>
    </recommendedName>
</protein>
<dbReference type="GO" id="GO:0020037">
    <property type="term" value="F:heme binding"/>
    <property type="evidence" value="ECO:0007669"/>
    <property type="project" value="InterPro"/>
</dbReference>
<evidence type="ECO:0000313" key="11">
    <source>
        <dbReference type="EMBL" id="CAD6270465.1"/>
    </source>
</evidence>
<dbReference type="PANTHER" id="PTHR43511">
    <property type="match status" value="1"/>
</dbReference>
<evidence type="ECO:0000259" key="10">
    <source>
        <dbReference type="PROSITE" id="PS51007"/>
    </source>
</evidence>
<evidence type="ECO:0000256" key="7">
    <source>
        <dbReference type="ARBA" id="ARBA00023004"/>
    </source>
</evidence>
<keyword evidence="3 9" id="KW-0349">Heme</keyword>
<dbReference type="InterPro" id="IPR036909">
    <property type="entry name" value="Cyt_c-like_dom_sf"/>
</dbReference>
<comment type="caution">
    <text evidence="11">The sequence shown here is derived from an EMBL/GenBank/DDBJ whole genome shotgun (WGS) entry which is preliminary data.</text>
</comment>
<evidence type="ECO:0000256" key="6">
    <source>
        <dbReference type="ARBA" id="ARBA00022723"/>
    </source>
</evidence>
<dbReference type="InterPro" id="IPR009056">
    <property type="entry name" value="Cyt_c-like_dom"/>
</dbReference>
<evidence type="ECO:0000256" key="1">
    <source>
        <dbReference type="ARBA" id="ARBA00010401"/>
    </source>
</evidence>
<keyword evidence="4" id="KW-0808">Transferase</keyword>
<evidence type="ECO:0000256" key="2">
    <source>
        <dbReference type="ARBA" id="ARBA00012415"/>
    </source>
</evidence>
<organism evidence="11 12">
    <name type="scientific">Miscanthus lutarioriparius</name>
    <dbReference type="NCBI Taxonomy" id="422564"/>
    <lineage>
        <taxon>Eukaryota</taxon>
        <taxon>Viridiplantae</taxon>
        <taxon>Streptophyta</taxon>
        <taxon>Embryophyta</taxon>
        <taxon>Tracheophyta</taxon>
        <taxon>Spermatophyta</taxon>
        <taxon>Magnoliopsida</taxon>
        <taxon>Liliopsida</taxon>
        <taxon>Poales</taxon>
        <taxon>Poaceae</taxon>
        <taxon>PACMAD clade</taxon>
        <taxon>Panicoideae</taxon>
        <taxon>Andropogonodae</taxon>
        <taxon>Andropogoneae</taxon>
        <taxon>Saccharinae</taxon>
        <taxon>Miscanthus</taxon>
    </lineage>
</organism>
<dbReference type="SUPFAM" id="SSF53448">
    <property type="entry name" value="Nucleotide-diphospho-sugar transferases"/>
    <property type="match status" value="1"/>
</dbReference>
<dbReference type="GO" id="GO:0046872">
    <property type="term" value="F:metal ion binding"/>
    <property type="evidence" value="ECO:0007669"/>
    <property type="project" value="UniProtKB-KW"/>
</dbReference>
<accession>A0A811RKA6</accession>
<reference evidence="11" key="1">
    <citation type="submission" date="2020-10" db="EMBL/GenBank/DDBJ databases">
        <authorList>
            <person name="Han B."/>
            <person name="Lu T."/>
            <person name="Zhao Q."/>
            <person name="Huang X."/>
            <person name="Zhao Y."/>
        </authorList>
    </citation>
    <scope>NUCLEOTIDE SEQUENCE</scope>
</reference>
<dbReference type="Gene3D" id="3.90.550.10">
    <property type="entry name" value="Spore Coat Polysaccharide Biosynthesis Protein SpsA, Chain A"/>
    <property type="match status" value="1"/>
</dbReference>
<feature type="domain" description="Cytochrome c" evidence="10">
    <location>
        <begin position="10"/>
        <end position="97"/>
    </location>
</feature>
<dbReference type="AlphaFoldDB" id="A0A811RKA6"/>
<dbReference type="Gene3D" id="1.10.472.10">
    <property type="entry name" value="Cyclin-like"/>
    <property type="match status" value="1"/>
</dbReference>
<keyword evidence="6 9" id="KW-0479">Metal-binding</keyword>
<keyword evidence="7 9" id="KW-0408">Iron</keyword>
<proteinExistence type="inferred from homology"/>
<dbReference type="GO" id="GO:0003983">
    <property type="term" value="F:UTP:glucose-1-phosphate uridylyltransferase activity"/>
    <property type="evidence" value="ECO:0007669"/>
    <property type="project" value="UniProtKB-EC"/>
</dbReference>
<evidence type="ECO:0000256" key="8">
    <source>
        <dbReference type="ARBA" id="ARBA00048128"/>
    </source>
</evidence>
<dbReference type="Pfam" id="PF01704">
    <property type="entry name" value="UDPGP"/>
    <property type="match status" value="1"/>
</dbReference>
<dbReference type="InterPro" id="IPR016267">
    <property type="entry name" value="UDPGP_trans"/>
</dbReference>
<dbReference type="SUPFAM" id="SSF46626">
    <property type="entry name" value="Cytochrome c"/>
    <property type="match status" value="1"/>
</dbReference>
<evidence type="ECO:0000313" key="12">
    <source>
        <dbReference type="Proteomes" id="UP000604825"/>
    </source>
</evidence>
<dbReference type="OrthoDB" id="1741311at2759"/>
<dbReference type="PROSITE" id="PS51007">
    <property type="entry name" value="CYTC"/>
    <property type="match status" value="1"/>
</dbReference>
<dbReference type="GO" id="GO:0009055">
    <property type="term" value="F:electron transfer activity"/>
    <property type="evidence" value="ECO:0007669"/>
    <property type="project" value="InterPro"/>
</dbReference>
<evidence type="ECO:0000256" key="3">
    <source>
        <dbReference type="ARBA" id="ARBA00022617"/>
    </source>
</evidence>
<keyword evidence="5" id="KW-0548">Nucleotidyltransferase</keyword>
<name>A0A811RKA6_9POAL</name>
<gene>
    <name evidence="11" type="ORF">NCGR_LOCUS53757</name>
</gene>
<dbReference type="GO" id="GO:0006011">
    <property type="term" value="P:UDP-alpha-D-glucose metabolic process"/>
    <property type="evidence" value="ECO:0007669"/>
    <property type="project" value="InterPro"/>
</dbReference>
<comment type="similarity">
    <text evidence="1">Belongs to the UDPGP type 1 family.</text>
</comment>
<dbReference type="Proteomes" id="UP000604825">
    <property type="component" value="Unassembled WGS sequence"/>
</dbReference>
<keyword evidence="12" id="KW-1185">Reference proteome</keyword>
<sequence>MASFSEAPPGNPKAGEKIFKTKCAQCHTVEKGTGHKQEILNHLINNQNEYCMEVTPKTLADVKGGTLISYEGRVQLLEIAQVPDEHVNEFKSIEKFKIFNTNNLWVNLKAIKRLVEAEALKMEIIPNPKLVQLFGYTLNFNMSVLTPYCFMRRFLKAAQSEKKVRY</sequence>